<accession>A0A8J2KRZ2</accession>
<comment type="caution">
    <text evidence="1">The sequence shown here is derived from an EMBL/GenBank/DDBJ whole genome shotgun (WGS) entry which is preliminary data.</text>
</comment>
<sequence length="86" mass="9783">MTTTSRASRVNNTFVNSTKKFDTAAISKLTGDENYRVWRMRMTSRFTSMNIMDILNGSKSRPTTTGSTQRQMGLETLIKTHLPPCY</sequence>
<proteinExistence type="predicted"/>
<dbReference type="AlphaFoldDB" id="A0A8J2KRZ2"/>
<evidence type="ECO:0000313" key="1">
    <source>
        <dbReference type="EMBL" id="CAG7819755.1"/>
    </source>
</evidence>
<evidence type="ECO:0000313" key="2">
    <source>
        <dbReference type="Proteomes" id="UP000708208"/>
    </source>
</evidence>
<dbReference type="EMBL" id="CAJVCH010458774">
    <property type="protein sequence ID" value="CAG7819755.1"/>
    <property type="molecule type" value="Genomic_DNA"/>
</dbReference>
<dbReference type="OrthoDB" id="430476at2759"/>
<organism evidence="1 2">
    <name type="scientific">Allacma fusca</name>
    <dbReference type="NCBI Taxonomy" id="39272"/>
    <lineage>
        <taxon>Eukaryota</taxon>
        <taxon>Metazoa</taxon>
        <taxon>Ecdysozoa</taxon>
        <taxon>Arthropoda</taxon>
        <taxon>Hexapoda</taxon>
        <taxon>Collembola</taxon>
        <taxon>Symphypleona</taxon>
        <taxon>Sminthuridae</taxon>
        <taxon>Allacma</taxon>
    </lineage>
</organism>
<keyword evidence="2" id="KW-1185">Reference proteome</keyword>
<protein>
    <submittedName>
        <fullName evidence="1">Uncharacterized protein</fullName>
    </submittedName>
</protein>
<reference evidence="1" key="1">
    <citation type="submission" date="2021-06" db="EMBL/GenBank/DDBJ databases">
        <authorList>
            <person name="Hodson N. C."/>
            <person name="Mongue J. A."/>
            <person name="Jaron S. K."/>
        </authorList>
    </citation>
    <scope>NUCLEOTIDE SEQUENCE</scope>
</reference>
<name>A0A8J2KRZ2_9HEXA</name>
<dbReference type="Proteomes" id="UP000708208">
    <property type="component" value="Unassembled WGS sequence"/>
</dbReference>
<gene>
    <name evidence="1" type="ORF">AFUS01_LOCUS30185</name>
</gene>